<evidence type="ECO:0000313" key="2">
    <source>
        <dbReference type="EMBL" id="CRX38235.1"/>
    </source>
</evidence>
<sequence>MIFQDRIHAGLSLAKALSSLNSQKDTLVIGIPRGGVIVAKEVADALHLPLDIICPRKIGAPYNPEFAIGAVTESGEAYIDPDLVRRLGIDKEYLDEKIAEESKRAAERLRLFREGMSPRDILNKTVILVDDGLATGATVKAAIVSLKKEGASRIVVAVPVSPPDTASEIKALADELIALHVDPGFMAVGQYYRNFSETTNSDVLQIMQKL</sequence>
<dbReference type="Pfam" id="PF00156">
    <property type="entry name" value="Pribosyltran"/>
    <property type="match status" value="1"/>
</dbReference>
<keyword evidence="2" id="KW-0808">Transferase</keyword>
<dbReference type="SUPFAM" id="SSF53271">
    <property type="entry name" value="PRTase-like"/>
    <property type="match status" value="1"/>
</dbReference>
<organism evidence="2 3">
    <name type="scientific">Estrella lausannensis</name>
    <dbReference type="NCBI Taxonomy" id="483423"/>
    <lineage>
        <taxon>Bacteria</taxon>
        <taxon>Pseudomonadati</taxon>
        <taxon>Chlamydiota</taxon>
        <taxon>Chlamydiia</taxon>
        <taxon>Parachlamydiales</taxon>
        <taxon>Candidatus Criblamydiaceae</taxon>
        <taxon>Estrella</taxon>
    </lineage>
</organism>
<evidence type="ECO:0000259" key="1">
    <source>
        <dbReference type="Pfam" id="PF00156"/>
    </source>
</evidence>
<gene>
    <name evidence="2" type="ORF">ELAC_0886</name>
</gene>
<keyword evidence="2" id="KW-0328">Glycosyltransferase</keyword>
<name>A0A0H5E4R5_9BACT</name>
<dbReference type="OrthoDB" id="9810066at2"/>
<dbReference type="Gene3D" id="3.30.1310.20">
    <property type="entry name" value="PRTase-like"/>
    <property type="match status" value="1"/>
</dbReference>
<dbReference type="CDD" id="cd06223">
    <property type="entry name" value="PRTases_typeI"/>
    <property type="match status" value="1"/>
</dbReference>
<dbReference type="Gene3D" id="3.40.50.2020">
    <property type="match status" value="1"/>
</dbReference>
<reference evidence="3" key="1">
    <citation type="submission" date="2015-06" db="EMBL/GenBank/DDBJ databases">
        <authorList>
            <person name="Bertelli C."/>
        </authorList>
    </citation>
    <scope>NUCLEOTIDE SEQUENCE [LARGE SCALE GENOMIC DNA]</scope>
    <source>
        <strain evidence="3">CRIB-30</strain>
    </source>
</reference>
<dbReference type="Proteomes" id="UP000220251">
    <property type="component" value="Unassembled WGS sequence"/>
</dbReference>
<keyword evidence="3" id="KW-1185">Reference proteome</keyword>
<dbReference type="InterPro" id="IPR000836">
    <property type="entry name" value="PRTase_dom"/>
</dbReference>
<feature type="domain" description="Phosphoribosyltransferase" evidence="1">
    <location>
        <begin position="14"/>
        <end position="177"/>
    </location>
</feature>
<protein>
    <submittedName>
        <fullName evidence="2">Putative phosphoribosyltransferase</fullName>
    </submittedName>
</protein>
<proteinExistence type="predicted"/>
<dbReference type="GO" id="GO:0016757">
    <property type="term" value="F:glycosyltransferase activity"/>
    <property type="evidence" value="ECO:0007669"/>
    <property type="project" value="UniProtKB-KW"/>
</dbReference>
<dbReference type="AlphaFoldDB" id="A0A0H5E4R5"/>
<dbReference type="InterPro" id="IPR029057">
    <property type="entry name" value="PRTase-like"/>
</dbReference>
<dbReference type="EMBL" id="CWGJ01000011">
    <property type="protein sequence ID" value="CRX38235.1"/>
    <property type="molecule type" value="Genomic_DNA"/>
</dbReference>
<accession>A0A0H5E4R5</accession>
<evidence type="ECO:0000313" key="3">
    <source>
        <dbReference type="Proteomes" id="UP000220251"/>
    </source>
</evidence>
<dbReference type="RefSeq" id="WP_098038081.1">
    <property type="nucleotide sequence ID" value="NZ_CWGJ01000011.1"/>
</dbReference>